<evidence type="ECO:0000313" key="2">
    <source>
        <dbReference type="Proteomes" id="UP001221898"/>
    </source>
</evidence>
<protein>
    <submittedName>
        <fullName evidence="1">Uncharacterized protein</fullName>
    </submittedName>
</protein>
<gene>
    <name evidence="1" type="ORF">AAFF_G00309520</name>
</gene>
<name>A0AAD7WRV9_9TELE</name>
<organism evidence="1 2">
    <name type="scientific">Aldrovandia affinis</name>
    <dbReference type="NCBI Taxonomy" id="143900"/>
    <lineage>
        <taxon>Eukaryota</taxon>
        <taxon>Metazoa</taxon>
        <taxon>Chordata</taxon>
        <taxon>Craniata</taxon>
        <taxon>Vertebrata</taxon>
        <taxon>Euteleostomi</taxon>
        <taxon>Actinopterygii</taxon>
        <taxon>Neopterygii</taxon>
        <taxon>Teleostei</taxon>
        <taxon>Notacanthiformes</taxon>
        <taxon>Halosauridae</taxon>
        <taxon>Aldrovandia</taxon>
    </lineage>
</organism>
<keyword evidence="2" id="KW-1185">Reference proteome</keyword>
<proteinExistence type="predicted"/>
<dbReference type="AlphaFoldDB" id="A0AAD7WRV9"/>
<reference evidence="1" key="1">
    <citation type="journal article" date="2023" name="Science">
        <title>Genome structures resolve the early diversification of teleost fishes.</title>
        <authorList>
            <person name="Parey E."/>
            <person name="Louis A."/>
            <person name="Montfort J."/>
            <person name="Bouchez O."/>
            <person name="Roques C."/>
            <person name="Iampietro C."/>
            <person name="Lluch J."/>
            <person name="Castinel A."/>
            <person name="Donnadieu C."/>
            <person name="Desvignes T."/>
            <person name="Floi Bucao C."/>
            <person name="Jouanno E."/>
            <person name="Wen M."/>
            <person name="Mejri S."/>
            <person name="Dirks R."/>
            <person name="Jansen H."/>
            <person name="Henkel C."/>
            <person name="Chen W.J."/>
            <person name="Zahm M."/>
            <person name="Cabau C."/>
            <person name="Klopp C."/>
            <person name="Thompson A.W."/>
            <person name="Robinson-Rechavi M."/>
            <person name="Braasch I."/>
            <person name="Lecointre G."/>
            <person name="Bobe J."/>
            <person name="Postlethwait J.H."/>
            <person name="Berthelot C."/>
            <person name="Roest Crollius H."/>
            <person name="Guiguen Y."/>
        </authorList>
    </citation>
    <scope>NUCLEOTIDE SEQUENCE</scope>
    <source>
        <strain evidence="1">NC1722</strain>
    </source>
</reference>
<dbReference type="EMBL" id="JAINUG010000045">
    <property type="protein sequence ID" value="KAJ8406064.1"/>
    <property type="molecule type" value="Genomic_DNA"/>
</dbReference>
<dbReference type="Proteomes" id="UP001221898">
    <property type="component" value="Unassembled WGS sequence"/>
</dbReference>
<comment type="caution">
    <text evidence="1">The sequence shown here is derived from an EMBL/GenBank/DDBJ whole genome shotgun (WGS) entry which is preliminary data.</text>
</comment>
<evidence type="ECO:0000313" key="1">
    <source>
        <dbReference type="EMBL" id="KAJ8406064.1"/>
    </source>
</evidence>
<accession>A0AAD7WRV9</accession>
<sequence>MNGKLLRGGGSVANGRVRYRNAMPRGVGGRTPRGVKLPSRRGAGVASLSLPVVRSRRLGALPCPPCGVLAEPHPSSSIQISSATRRGGPGLAPDALFASSGTVCRGSENSGPFEETCDLLFGPEAVARSQGASPGRPCQVPVPQARLVTAVSAQTRRNASRFVPGNRRALIILALSEAPSGAAFIKSSQLF</sequence>